<reference evidence="1 2" key="1">
    <citation type="submission" date="2020-04" db="EMBL/GenBank/DDBJ databases">
        <title>Rhizobium sp. S-51 isolated from soil.</title>
        <authorList>
            <person name="Dahal R.H."/>
        </authorList>
    </citation>
    <scope>NUCLEOTIDE SEQUENCE [LARGE SCALE GENOMIC DNA]</scope>
    <source>
        <strain evidence="1 2">S-51</strain>
    </source>
</reference>
<keyword evidence="2" id="KW-1185">Reference proteome</keyword>
<evidence type="ECO:0000313" key="1">
    <source>
        <dbReference type="EMBL" id="NML76944.1"/>
    </source>
</evidence>
<sequence>MDNSRLIAEQKLSALLAKIEASEMALMEEVAGTERPVLLDVIRAIDSIGYLRAFAPNHRVSDLPGYLDICWLGANRALSLFLPGGMVGPGAAWAPTSNDRSRWASSLLYRSGLISHLKRLVDFLRYGLATLELNKSGAIRFVITAADFEAIDRNAIIWFTQHIKKADRPFLKALEADQGEWVTEELEARVQRDATFGIRYSSSKELEEYFETYAELRARGLPGNDSLPDDCRIGPISFGQYRTAIVTGMARCLKHTAFVDTLLVRHNPPAARDILTIFAFDHELREQWGGLLNLKDDEADIMLEVLGISTSDSTHLKLIPDCPQALLIRGGDQCWHKPVFGGLNNPFPWVNRKLQRMFRSDWDRAVNLREAVFRDDLRALFPEPRFFMPSKPRRLREGGRVLTDIDAAIFDRQTGTLAVFQIKWQDSFENSLTERASRQSNLVKEGNAWIEVVSNYCAGLGGDERALQLGLPKDMAASAKAMCLFVLTRNGAKFSGGEPQDSRAAWFSWFDLLKRCHSLSPGNDPLLELWKSGRKTRPPRGRREVQSFELHGVKIESVVVN</sequence>
<gene>
    <name evidence="1" type="ORF">HHL25_22640</name>
</gene>
<protein>
    <submittedName>
        <fullName evidence="1">Uncharacterized protein</fullName>
    </submittedName>
</protein>
<dbReference type="EMBL" id="JABBGK010000010">
    <property type="protein sequence ID" value="NML76944.1"/>
    <property type="molecule type" value="Genomic_DNA"/>
</dbReference>
<name>A0A7Y0B0J6_9HYPH</name>
<dbReference type="AlphaFoldDB" id="A0A7Y0B0J6"/>
<evidence type="ECO:0000313" key="2">
    <source>
        <dbReference type="Proteomes" id="UP000541470"/>
    </source>
</evidence>
<dbReference type="Proteomes" id="UP000541470">
    <property type="component" value="Unassembled WGS sequence"/>
</dbReference>
<organism evidence="1 2">
    <name type="scientific">Rhizobium terricola</name>
    <dbReference type="NCBI Taxonomy" id="2728849"/>
    <lineage>
        <taxon>Bacteria</taxon>
        <taxon>Pseudomonadati</taxon>
        <taxon>Pseudomonadota</taxon>
        <taxon>Alphaproteobacteria</taxon>
        <taxon>Hyphomicrobiales</taxon>
        <taxon>Rhizobiaceae</taxon>
        <taxon>Rhizobium/Agrobacterium group</taxon>
        <taxon>Rhizobium</taxon>
    </lineage>
</organism>
<proteinExistence type="predicted"/>
<accession>A0A7Y0B0J6</accession>
<comment type="caution">
    <text evidence="1">The sequence shown here is derived from an EMBL/GenBank/DDBJ whole genome shotgun (WGS) entry which is preliminary data.</text>
</comment>
<dbReference type="RefSeq" id="WP_169595515.1">
    <property type="nucleotide sequence ID" value="NZ_JABBGK010000010.1"/>
</dbReference>